<dbReference type="InterPro" id="IPR058245">
    <property type="entry name" value="NreC/VraR/RcsB-like_REC"/>
</dbReference>
<dbReference type="SUPFAM" id="SSF52172">
    <property type="entry name" value="CheY-like"/>
    <property type="match status" value="1"/>
</dbReference>
<dbReference type="InterPro" id="IPR000792">
    <property type="entry name" value="Tscrpt_reg_LuxR_C"/>
</dbReference>
<dbReference type="GO" id="GO:0000160">
    <property type="term" value="P:phosphorelay signal transduction system"/>
    <property type="evidence" value="ECO:0007669"/>
    <property type="project" value="InterPro"/>
</dbReference>
<organism evidence="6 7">
    <name type="scientific">Paractinoplanes ferrugineus</name>
    <dbReference type="NCBI Taxonomy" id="113564"/>
    <lineage>
        <taxon>Bacteria</taxon>
        <taxon>Bacillati</taxon>
        <taxon>Actinomycetota</taxon>
        <taxon>Actinomycetes</taxon>
        <taxon>Micromonosporales</taxon>
        <taxon>Micromonosporaceae</taxon>
        <taxon>Paractinoplanes</taxon>
    </lineage>
</organism>
<dbReference type="AlphaFoldDB" id="A0A919J4P8"/>
<proteinExistence type="predicted"/>
<dbReference type="PROSITE" id="PS00622">
    <property type="entry name" value="HTH_LUXR_1"/>
    <property type="match status" value="1"/>
</dbReference>
<dbReference type="SMART" id="SM00421">
    <property type="entry name" value="HTH_LUXR"/>
    <property type="match status" value="1"/>
</dbReference>
<dbReference type="PANTHER" id="PTHR43214:SF43">
    <property type="entry name" value="TWO-COMPONENT RESPONSE REGULATOR"/>
    <property type="match status" value="1"/>
</dbReference>
<dbReference type="CDD" id="cd06170">
    <property type="entry name" value="LuxR_C_like"/>
    <property type="match status" value="1"/>
</dbReference>
<evidence type="ECO:0000256" key="1">
    <source>
        <dbReference type="ARBA" id="ARBA00022553"/>
    </source>
</evidence>
<dbReference type="PRINTS" id="PR00038">
    <property type="entry name" value="HTHLUXR"/>
</dbReference>
<dbReference type="Pfam" id="PF00072">
    <property type="entry name" value="Response_reg"/>
    <property type="match status" value="1"/>
</dbReference>
<dbReference type="SMART" id="SM00448">
    <property type="entry name" value="REC"/>
    <property type="match status" value="1"/>
</dbReference>
<feature type="domain" description="HTH luxR-type" evidence="4">
    <location>
        <begin position="152"/>
        <end position="217"/>
    </location>
</feature>
<dbReference type="RefSeq" id="WP_203819770.1">
    <property type="nucleotide sequence ID" value="NZ_BAAABP010000052.1"/>
</dbReference>
<evidence type="ECO:0000313" key="6">
    <source>
        <dbReference type="EMBL" id="GIE13332.1"/>
    </source>
</evidence>
<feature type="domain" description="Response regulatory" evidence="5">
    <location>
        <begin position="4"/>
        <end position="122"/>
    </location>
</feature>
<dbReference type="InterPro" id="IPR011006">
    <property type="entry name" value="CheY-like_superfamily"/>
</dbReference>
<dbReference type="PROSITE" id="PS50043">
    <property type="entry name" value="HTH_LUXR_2"/>
    <property type="match status" value="1"/>
</dbReference>
<dbReference type="InterPro" id="IPR039420">
    <property type="entry name" value="WalR-like"/>
</dbReference>
<dbReference type="Pfam" id="PF00196">
    <property type="entry name" value="GerE"/>
    <property type="match status" value="1"/>
</dbReference>
<dbReference type="InterPro" id="IPR001789">
    <property type="entry name" value="Sig_transdc_resp-reg_receiver"/>
</dbReference>
<evidence type="ECO:0000259" key="5">
    <source>
        <dbReference type="PROSITE" id="PS50110"/>
    </source>
</evidence>
<sequence length="222" mass="24486">MPLRVLLCDDRPLVLDGLSSLLGQEEDIEVIGTTSSGMQAIMLIREHLPQVVVTGLSLQQIQGIDLIRKIRSEDLDPAPRIIVFAINDIDDGVAEAMHAGASGLLADDASREEMAMAIRAVARGQAMLGPRIAQRLMEWFREHDVQSKIKADMPVGTVLTPREKEILMLTAHGMSTEDIATELFIGPATVRTHLYRLRVKLQLKDRAQLVSFAFRAGIVDPM</sequence>
<dbReference type="CDD" id="cd17535">
    <property type="entry name" value="REC_NarL-like"/>
    <property type="match status" value="1"/>
</dbReference>
<dbReference type="Gene3D" id="3.40.50.2300">
    <property type="match status" value="1"/>
</dbReference>
<keyword evidence="7" id="KW-1185">Reference proteome</keyword>
<evidence type="ECO:0000256" key="2">
    <source>
        <dbReference type="ARBA" id="ARBA00023125"/>
    </source>
</evidence>
<accession>A0A919J4P8</accession>
<dbReference type="PANTHER" id="PTHR43214">
    <property type="entry name" value="TWO-COMPONENT RESPONSE REGULATOR"/>
    <property type="match status" value="1"/>
</dbReference>
<dbReference type="EMBL" id="BOMM01000047">
    <property type="protein sequence ID" value="GIE13332.1"/>
    <property type="molecule type" value="Genomic_DNA"/>
</dbReference>
<comment type="caution">
    <text evidence="6">The sequence shown here is derived from an EMBL/GenBank/DDBJ whole genome shotgun (WGS) entry which is preliminary data.</text>
</comment>
<evidence type="ECO:0000313" key="7">
    <source>
        <dbReference type="Proteomes" id="UP000598174"/>
    </source>
</evidence>
<evidence type="ECO:0000259" key="4">
    <source>
        <dbReference type="PROSITE" id="PS50043"/>
    </source>
</evidence>
<protein>
    <submittedName>
        <fullName evidence="6">DNA-binding response regulator</fullName>
    </submittedName>
</protein>
<evidence type="ECO:0000256" key="3">
    <source>
        <dbReference type="PROSITE-ProRule" id="PRU00169"/>
    </source>
</evidence>
<dbReference type="Proteomes" id="UP000598174">
    <property type="component" value="Unassembled WGS sequence"/>
</dbReference>
<keyword evidence="2 6" id="KW-0238">DNA-binding</keyword>
<comment type="caution">
    <text evidence="3">Lacks conserved residue(s) required for the propagation of feature annotation.</text>
</comment>
<keyword evidence="1" id="KW-0597">Phosphoprotein</keyword>
<dbReference type="PROSITE" id="PS50110">
    <property type="entry name" value="RESPONSE_REGULATORY"/>
    <property type="match status" value="1"/>
</dbReference>
<dbReference type="GO" id="GO:0006355">
    <property type="term" value="P:regulation of DNA-templated transcription"/>
    <property type="evidence" value="ECO:0007669"/>
    <property type="project" value="InterPro"/>
</dbReference>
<reference evidence="6" key="1">
    <citation type="submission" date="2021-01" db="EMBL/GenBank/DDBJ databases">
        <title>Whole genome shotgun sequence of Actinoplanes ferrugineus NBRC 15555.</title>
        <authorList>
            <person name="Komaki H."/>
            <person name="Tamura T."/>
        </authorList>
    </citation>
    <scope>NUCLEOTIDE SEQUENCE</scope>
    <source>
        <strain evidence="6">NBRC 15555</strain>
    </source>
</reference>
<dbReference type="GO" id="GO:0003677">
    <property type="term" value="F:DNA binding"/>
    <property type="evidence" value="ECO:0007669"/>
    <property type="project" value="UniProtKB-KW"/>
</dbReference>
<gene>
    <name evidence="6" type="ORF">Afe05nite_51720</name>
</gene>
<name>A0A919J4P8_9ACTN</name>